<sequence>MSQSNNSRPLPPEIYRRRRITAVVVLVVVVALLWWIVSSLVGGGDDTETTAETSTSAPLEPTSDSSEVPSESEDASASESESEAESSESAAPSESEEPEESESEEADALANQTTCDVDDLQLKVRPGENTFSGDQQPNFFLTVTNPTGGDCEIDLSEEELKFEVFTLGSSYDRVWGDTDCNRPTSSSSLDLEAGDSRTYEMTAWSRTTSAPDSCDNREPVGAGAYMVYGHIGDNTSEPQTFNLA</sequence>
<evidence type="ECO:0000313" key="3">
    <source>
        <dbReference type="EMBL" id="HIW90624.1"/>
    </source>
</evidence>
<name>A0A9D1RN29_9CORY</name>
<keyword evidence="2" id="KW-0472">Membrane</keyword>
<feature type="compositionally biased region" description="Acidic residues" evidence="1">
    <location>
        <begin position="70"/>
        <end position="86"/>
    </location>
</feature>
<keyword evidence="2" id="KW-0812">Transmembrane</keyword>
<dbReference type="Proteomes" id="UP000824190">
    <property type="component" value="Unassembled WGS sequence"/>
</dbReference>
<evidence type="ECO:0008006" key="5">
    <source>
        <dbReference type="Google" id="ProtNLM"/>
    </source>
</evidence>
<keyword evidence="2" id="KW-1133">Transmembrane helix</keyword>
<organism evidence="3 4">
    <name type="scientific">Candidatus Corynebacterium avicola</name>
    <dbReference type="NCBI Taxonomy" id="2838527"/>
    <lineage>
        <taxon>Bacteria</taxon>
        <taxon>Bacillati</taxon>
        <taxon>Actinomycetota</taxon>
        <taxon>Actinomycetes</taxon>
        <taxon>Mycobacteriales</taxon>
        <taxon>Corynebacteriaceae</taxon>
        <taxon>Corynebacterium</taxon>
    </lineage>
</organism>
<protein>
    <recommendedName>
        <fullName evidence="5">DUF4232 domain-containing protein</fullName>
    </recommendedName>
</protein>
<feature type="compositionally biased region" description="Acidic residues" evidence="1">
    <location>
        <begin position="94"/>
        <end position="107"/>
    </location>
</feature>
<gene>
    <name evidence="3" type="ORF">H9870_03040</name>
</gene>
<evidence type="ECO:0000256" key="2">
    <source>
        <dbReference type="SAM" id="Phobius"/>
    </source>
</evidence>
<feature type="compositionally biased region" description="Low complexity" evidence="1">
    <location>
        <begin position="50"/>
        <end position="69"/>
    </location>
</feature>
<evidence type="ECO:0000313" key="4">
    <source>
        <dbReference type="Proteomes" id="UP000824190"/>
    </source>
</evidence>
<accession>A0A9D1RN29</accession>
<reference evidence="3" key="2">
    <citation type="submission" date="2021-04" db="EMBL/GenBank/DDBJ databases">
        <authorList>
            <person name="Gilroy R."/>
        </authorList>
    </citation>
    <scope>NUCLEOTIDE SEQUENCE</scope>
    <source>
        <strain evidence="3">CHK32-1732</strain>
    </source>
</reference>
<evidence type="ECO:0000256" key="1">
    <source>
        <dbReference type="SAM" id="MobiDB-lite"/>
    </source>
</evidence>
<feature type="transmembrane region" description="Helical" evidence="2">
    <location>
        <begin position="20"/>
        <end position="37"/>
    </location>
</feature>
<dbReference type="EMBL" id="DXGC01000029">
    <property type="protein sequence ID" value="HIW90624.1"/>
    <property type="molecule type" value="Genomic_DNA"/>
</dbReference>
<reference evidence="3" key="1">
    <citation type="journal article" date="2021" name="PeerJ">
        <title>Extensive microbial diversity within the chicken gut microbiome revealed by metagenomics and culture.</title>
        <authorList>
            <person name="Gilroy R."/>
            <person name="Ravi A."/>
            <person name="Getino M."/>
            <person name="Pursley I."/>
            <person name="Horton D.L."/>
            <person name="Alikhan N.F."/>
            <person name="Baker D."/>
            <person name="Gharbi K."/>
            <person name="Hall N."/>
            <person name="Watson M."/>
            <person name="Adriaenssens E.M."/>
            <person name="Foster-Nyarko E."/>
            <person name="Jarju S."/>
            <person name="Secka A."/>
            <person name="Antonio M."/>
            <person name="Oren A."/>
            <person name="Chaudhuri R.R."/>
            <person name="La Ragione R."/>
            <person name="Hildebrand F."/>
            <person name="Pallen M.J."/>
        </authorList>
    </citation>
    <scope>NUCLEOTIDE SEQUENCE</scope>
    <source>
        <strain evidence="3">CHK32-1732</strain>
    </source>
</reference>
<feature type="region of interest" description="Disordered" evidence="1">
    <location>
        <begin position="43"/>
        <end position="110"/>
    </location>
</feature>
<comment type="caution">
    <text evidence="3">The sequence shown here is derived from an EMBL/GenBank/DDBJ whole genome shotgun (WGS) entry which is preliminary data.</text>
</comment>
<proteinExistence type="predicted"/>
<dbReference type="AlphaFoldDB" id="A0A9D1RN29"/>